<organism evidence="2 3">
    <name type="scientific">Streptomyces liliifuscus</name>
    <dbReference type="NCBI Taxonomy" id="2797636"/>
    <lineage>
        <taxon>Bacteria</taxon>
        <taxon>Bacillati</taxon>
        <taxon>Actinomycetota</taxon>
        <taxon>Actinomycetes</taxon>
        <taxon>Kitasatosporales</taxon>
        <taxon>Streptomycetaceae</taxon>
        <taxon>Streptomyces</taxon>
    </lineage>
</organism>
<dbReference type="Proteomes" id="UP000595636">
    <property type="component" value="Chromosome"/>
</dbReference>
<evidence type="ECO:0000256" key="1">
    <source>
        <dbReference type="SAM" id="Phobius"/>
    </source>
</evidence>
<reference evidence="2 3" key="1">
    <citation type="submission" date="2020-12" db="EMBL/GenBank/DDBJ databases">
        <title>A novel species.</title>
        <authorList>
            <person name="Li K."/>
        </authorList>
    </citation>
    <scope>NUCLEOTIDE SEQUENCE [LARGE SCALE GENOMIC DNA]</scope>
    <source>
        <strain evidence="2 3">ZYC-3</strain>
    </source>
</reference>
<gene>
    <name evidence="2" type="ORF">JEQ17_47490</name>
</gene>
<keyword evidence="1" id="KW-1133">Transmembrane helix</keyword>
<keyword evidence="1" id="KW-0812">Transmembrane</keyword>
<feature type="transmembrane region" description="Helical" evidence="1">
    <location>
        <begin position="103"/>
        <end position="125"/>
    </location>
</feature>
<dbReference type="KEGG" id="slf:JEQ17_47490"/>
<feature type="transmembrane region" description="Helical" evidence="1">
    <location>
        <begin position="12"/>
        <end position="37"/>
    </location>
</feature>
<evidence type="ECO:0000313" key="2">
    <source>
        <dbReference type="EMBL" id="QQM46305.1"/>
    </source>
</evidence>
<feature type="transmembrane region" description="Helical" evidence="1">
    <location>
        <begin position="70"/>
        <end position="91"/>
    </location>
</feature>
<name>A0A7T7RH17_9ACTN</name>
<sequence>MSFVVTSPWHRLGRVGVCIADAVGRYLLIWVAAWLVYALTAPRQQELVSYLPRSRSYWEDTAYYLWDDSIAGVGLMVGVPSLLVILLFGLLNKREGAAFRIRLAGLLLLPTWFLLFQNFVALLFVPVLAQMAFALCLMPVPLVRFPAKAED</sequence>
<dbReference type="AlphaFoldDB" id="A0A7T7RH17"/>
<keyword evidence="1" id="KW-0472">Membrane</keyword>
<accession>A0A7T7RH17</accession>
<keyword evidence="3" id="KW-1185">Reference proteome</keyword>
<proteinExistence type="predicted"/>
<protein>
    <submittedName>
        <fullName evidence="2">Uncharacterized protein</fullName>
    </submittedName>
</protein>
<dbReference type="EMBL" id="CP066831">
    <property type="protein sequence ID" value="QQM46305.1"/>
    <property type="molecule type" value="Genomic_DNA"/>
</dbReference>
<evidence type="ECO:0000313" key="3">
    <source>
        <dbReference type="Proteomes" id="UP000595636"/>
    </source>
</evidence>
<dbReference type="RefSeq" id="WP_200401138.1">
    <property type="nucleotide sequence ID" value="NZ_CP066831.1"/>
</dbReference>